<proteinExistence type="predicted"/>
<dbReference type="EnsemblPlants" id="QL04p054809:mrna">
    <property type="protein sequence ID" value="QL04p054809:mrna"/>
    <property type="gene ID" value="QL04p054809"/>
</dbReference>
<evidence type="ECO:0000256" key="1">
    <source>
        <dbReference type="ARBA" id="ARBA00022676"/>
    </source>
</evidence>
<keyword evidence="1" id="KW-0328">Glycosyltransferase</keyword>
<sequence>MARDHLHVVMLPGPTFGHLIPFFQLSVALAKAGIHVSFVSTPGNIQRLPKLPPNLATLINMVEFPLPSLGNDLLPEGAEATIDVPVEKADYIKAAYDRLQYPISQFIAEQLPDWIIIDFSGHWAVEIAQNYNIGLVYFSVFSAATAIFFGHPPDYYFVGEHQKKAWPSPESMTKPPKWVSFPSSVAYRGYEAIGLHAGVYAENASGISDAARFTEVLRACKALAIRSCREFEGEYLSLHEKLMGKPVIPVGLLPQERHGVIGSDSSWKMIFEWLDKQEPKKPFWAIDDADSLPLGFIDITSGKGMVCMSWVPQMEILAHPSIGGSLFHSGWGSAIEMLQFGHCLVVLPFIYDQPLNARLFVEKGLAVEVERGEDGSFSRDGIAKAVRLFMVSKEGDKFKARVREAAAIFRDENLHQMCYIGHFVEYLKHGMEEGFAC</sequence>
<organism evidence="3 4">
    <name type="scientific">Quercus lobata</name>
    <name type="common">Valley oak</name>
    <dbReference type="NCBI Taxonomy" id="97700"/>
    <lineage>
        <taxon>Eukaryota</taxon>
        <taxon>Viridiplantae</taxon>
        <taxon>Streptophyta</taxon>
        <taxon>Embryophyta</taxon>
        <taxon>Tracheophyta</taxon>
        <taxon>Spermatophyta</taxon>
        <taxon>Magnoliopsida</taxon>
        <taxon>eudicotyledons</taxon>
        <taxon>Gunneridae</taxon>
        <taxon>Pentapetalae</taxon>
        <taxon>rosids</taxon>
        <taxon>fabids</taxon>
        <taxon>Fagales</taxon>
        <taxon>Fagaceae</taxon>
        <taxon>Quercus</taxon>
    </lineage>
</organism>
<dbReference type="InterPro" id="IPR050481">
    <property type="entry name" value="UDP-glycosyltransf_plant"/>
</dbReference>
<dbReference type="Proteomes" id="UP000594261">
    <property type="component" value="Chromosome 4"/>
</dbReference>
<name>A0A7N2LID2_QUELO</name>
<evidence type="ECO:0000256" key="2">
    <source>
        <dbReference type="ARBA" id="ARBA00022679"/>
    </source>
</evidence>
<accession>A0A7N2LID2</accession>
<dbReference type="PANTHER" id="PTHR48049:SF57">
    <property type="entry name" value="UDP-GLYCOSYLTRANSFERASE 91C1-LIKE"/>
    <property type="match status" value="1"/>
</dbReference>
<dbReference type="InParanoid" id="A0A7N2LID2"/>
<keyword evidence="2" id="KW-0808">Transferase</keyword>
<dbReference type="InterPro" id="IPR002213">
    <property type="entry name" value="UDP_glucos_trans"/>
</dbReference>
<evidence type="ECO:0000313" key="3">
    <source>
        <dbReference type="EnsemblPlants" id="QL04p054809:mrna"/>
    </source>
</evidence>
<dbReference type="Gene3D" id="3.40.50.2000">
    <property type="entry name" value="Glycogen Phosphorylase B"/>
    <property type="match status" value="2"/>
</dbReference>
<dbReference type="FunFam" id="3.40.50.2000:FF:000088">
    <property type="entry name" value="Glycosyltransferase"/>
    <property type="match status" value="1"/>
</dbReference>
<dbReference type="EMBL" id="LRBV02000004">
    <property type="status" value="NOT_ANNOTATED_CDS"/>
    <property type="molecule type" value="Genomic_DNA"/>
</dbReference>
<dbReference type="Gramene" id="QL04p054809:mrna">
    <property type="protein sequence ID" value="QL04p054809:mrna"/>
    <property type="gene ID" value="QL04p054809"/>
</dbReference>
<protein>
    <recommendedName>
        <fullName evidence="5">UDP-rhamnose:rhamnosyltransferase 1</fullName>
    </recommendedName>
</protein>
<reference evidence="3 4" key="1">
    <citation type="journal article" date="2016" name="G3 (Bethesda)">
        <title>First Draft Assembly and Annotation of the Genome of a California Endemic Oak Quercus lobata Nee (Fagaceae).</title>
        <authorList>
            <person name="Sork V.L."/>
            <person name="Fitz-Gibbon S.T."/>
            <person name="Puiu D."/>
            <person name="Crepeau M."/>
            <person name="Gugger P.F."/>
            <person name="Sherman R."/>
            <person name="Stevens K."/>
            <person name="Langley C.H."/>
            <person name="Pellegrini M."/>
            <person name="Salzberg S.L."/>
        </authorList>
    </citation>
    <scope>NUCLEOTIDE SEQUENCE [LARGE SCALE GENOMIC DNA]</scope>
    <source>
        <strain evidence="3 4">cv. SW786</strain>
    </source>
</reference>
<reference evidence="3" key="2">
    <citation type="submission" date="2021-01" db="UniProtKB">
        <authorList>
            <consortium name="EnsemblPlants"/>
        </authorList>
    </citation>
    <scope>IDENTIFICATION</scope>
</reference>
<evidence type="ECO:0008006" key="5">
    <source>
        <dbReference type="Google" id="ProtNLM"/>
    </source>
</evidence>
<dbReference type="GO" id="GO:0035251">
    <property type="term" value="F:UDP-glucosyltransferase activity"/>
    <property type="evidence" value="ECO:0007669"/>
    <property type="project" value="InterPro"/>
</dbReference>
<dbReference type="OMA" id="HEANRAY"/>
<dbReference type="SUPFAM" id="SSF53756">
    <property type="entry name" value="UDP-Glycosyltransferase/glycogen phosphorylase"/>
    <property type="match status" value="1"/>
</dbReference>
<dbReference type="PANTHER" id="PTHR48049">
    <property type="entry name" value="GLYCOSYLTRANSFERASE"/>
    <property type="match status" value="1"/>
</dbReference>
<dbReference type="Pfam" id="PF00201">
    <property type="entry name" value="UDPGT"/>
    <property type="match status" value="1"/>
</dbReference>
<dbReference type="CDD" id="cd03784">
    <property type="entry name" value="GT1_Gtf-like"/>
    <property type="match status" value="1"/>
</dbReference>
<evidence type="ECO:0000313" key="4">
    <source>
        <dbReference type="Proteomes" id="UP000594261"/>
    </source>
</evidence>
<dbReference type="AlphaFoldDB" id="A0A7N2LID2"/>
<keyword evidence="4" id="KW-1185">Reference proteome</keyword>